<dbReference type="FunCoup" id="A0A1Y2E2N5">
    <property type="interactions" value="52"/>
</dbReference>
<reference evidence="10 11" key="1">
    <citation type="submission" date="2016-07" db="EMBL/GenBank/DDBJ databases">
        <title>Pervasive Adenine N6-methylation of Active Genes in Fungi.</title>
        <authorList>
            <consortium name="DOE Joint Genome Institute"/>
            <person name="Mondo S.J."/>
            <person name="Dannebaum R.O."/>
            <person name="Kuo R.C."/>
            <person name="Labutti K."/>
            <person name="Haridas S."/>
            <person name="Kuo A."/>
            <person name="Salamov A."/>
            <person name="Ahrendt S.R."/>
            <person name="Lipzen A."/>
            <person name="Sullivan W."/>
            <person name="Andreopoulos W.B."/>
            <person name="Clum A."/>
            <person name="Lindquist E."/>
            <person name="Daum C."/>
            <person name="Ramamoorthy G.K."/>
            <person name="Gryganskyi A."/>
            <person name="Culley D."/>
            <person name="Magnuson J.K."/>
            <person name="James T.Y."/>
            <person name="O'Malley M.A."/>
            <person name="Stajich J.E."/>
            <person name="Spatafora J.W."/>
            <person name="Visel A."/>
            <person name="Grigoriev I.V."/>
        </authorList>
    </citation>
    <scope>NUCLEOTIDE SEQUENCE [LARGE SCALE GENOMIC DNA]</scope>
    <source>
        <strain evidence="10 11">CBS 129021</strain>
    </source>
</reference>
<dbReference type="InterPro" id="IPR025856">
    <property type="entry name" value="HeH/LEM_domain"/>
</dbReference>
<comment type="caution">
    <text evidence="10">The sequence shown here is derived from an EMBL/GenBank/DDBJ whole genome shotgun (WGS) entry which is preliminary data.</text>
</comment>
<dbReference type="RefSeq" id="XP_040716767.1">
    <property type="nucleotide sequence ID" value="XM_040853812.1"/>
</dbReference>
<evidence type="ECO:0000256" key="7">
    <source>
        <dbReference type="SAM" id="MobiDB-lite"/>
    </source>
</evidence>
<name>A0A1Y2E2N5_9PEZI</name>
<gene>
    <name evidence="10" type="ORF">BCR38DRAFT_166478</name>
</gene>
<evidence type="ECO:0000256" key="1">
    <source>
        <dbReference type="ARBA" id="ARBA00004540"/>
    </source>
</evidence>
<dbReference type="Pfam" id="PF12949">
    <property type="entry name" value="HeH"/>
    <property type="match status" value="1"/>
</dbReference>
<keyword evidence="4" id="KW-1133">Transmembrane helix</keyword>
<feature type="domain" description="HeH/LEM" evidence="9">
    <location>
        <begin position="16"/>
        <end position="50"/>
    </location>
</feature>
<dbReference type="GO" id="GO:0003682">
    <property type="term" value="F:chromatin binding"/>
    <property type="evidence" value="ECO:0007669"/>
    <property type="project" value="InterPro"/>
</dbReference>
<organism evidence="10 11">
    <name type="scientific">Pseudomassariella vexata</name>
    <dbReference type="NCBI Taxonomy" id="1141098"/>
    <lineage>
        <taxon>Eukaryota</taxon>
        <taxon>Fungi</taxon>
        <taxon>Dikarya</taxon>
        <taxon>Ascomycota</taxon>
        <taxon>Pezizomycotina</taxon>
        <taxon>Sordariomycetes</taxon>
        <taxon>Xylariomycetidae</taxon>
        <taxon>Amphisphaeriales</taxon>
        <taxon>Pseudomassariaceae</taxon>
        <taxon>Pseudomassariella</taxon>
    </lineage>
</organism>
<proteinExistence type="predicted"/>
<dbReference type="AlphaFoldDB" id="A0A1Y2E2N5"/>
<dbReference type="PANTHER" id="PTHR47808:SF2">
    <property type="entry name" value="LEM DOMAIN-CONTAINING PROTEIN 2"/>
    <property type="match status" value="1"/>
</dbReference>
<feature type="region of interest" description="Disordered" evidence="7">
    <location>
        <begin position="645"/>
        <end position="710"/>
    </location>
</feature>
<dbReference type="GO" id="GO:0034399">
    <property type="term" value="C:nuclear periphery"/>
    <property type="evidence" value="ECO:0007669"/>
    <property type="project" value="TreeGrafter"/>
</dbReference>
<feature type="compositionally biased region" description="Polar residues" evidence="7">
    <location>
        <begin position="184"/>
        <end position="199"/>
    </location>
</feature>
<keyword evidence="2" id="KW-0597">Phosphoprotein</keyword>
<evidence type="ECO:0000313" key="10">
    <source>
        <dbReference type="EMBL" id="ORY65803.1"/>
    </source>
</evidence>
<keyword evidence="3" id="KW-0812">Transmembrane</keyword>
<feature type="region of interest" description="Disordered" evidence="7">
    <location>
        <begin position="181"/>
        <end position="278"/>
    </location>
</feature>
<protein>
    <submittedName>
        <fullName evidence="10">Man1-Src1p-C-terminal domain-domain-containing protein</fullName>
    </submittedName>
</protein>
<dbReference type="Pfam" id="PF09402">
    <property type="entry name" value="MSC"/>
    <property type="match status" value="1"/>
</dbReference>
<dbReference type="InterPro" id="IPR044780">
    <property type="entry name" value="Heh2/Src1"/>
</dbReference>
<sequence length="710" mass="79539">MSDTESLDYLQPGFEPTSLTMPRLRSILVAHNIHYPSTAKKAQLVEIFNDNVVPQSRKILAQRARAKRSSKGITDAESSQSSSAFTDHDNLPPPSTRTRRSQSPRKATQKFRSEEPERQMMPPTASPLKRKPRAPIRQAQASDTDTNTEPDHTVSARKVRRANEVISQLKVESSDEGFFRRTTGAFTSDNPFQSGSSSPLPEKTPTNRRRTAGHENNRPTSRPTSSSSRRRTDFPTFSGDDEENMSKAFQVPVSRLMHNRTPEPRAETPEPMDEPGEEFTPEEQLELAAEEAIRGETTVITRRQPRQPNGASWSTSLSVMFLTLLSVFAGWYRQEKIAVGYCGVGKHVSSIPSEISVPEWAQSVLPSEISVPPSVSDALEPKCEPCPPHAYCYDDFTVRCEQDYILKAHPLALGGLVPLPPTCEPDGEKVRRVQAVANRAVEELRERTAKFECGQLVDVSGGKAATPAIEEQELKEIINQKRSKKMNNQEFEDLWGAAIGEIKGREEVQVEVQEVRDSGSVPNTLFTSTSLARISLTCAVRRSIRLGLARYRLQISALISIFLTALYGRSRFLANRAAAAQVPGLVDLVLERLANQKQVADDEDDPWLFLPHLRDDVLRSIHSLNQREKIWKRVRAVVEQNSNVRTGQREGRSGEVGRAWEWIGPSTGDSARRRKGGRVSSNPDVKDEEDSEMGEKSYLHQKWEESRPIY</sequence>
<evidence type="ECO:0000256" key="5">
    <source>
        <dbReference type="ARBA" id="ARBA00023136"/>
    </source>
</evidence>
<feature type="compositionally biased region" description="Low complexity" evidence="7">
    <location>
        <begin position="218"/>
        <end position="227"/>
    </location>
</feature>
<keyword evidence="5" id="KW-0472">Membrane</keyword>
<dbReference type="CDD" id="cd12935">
    <property type="entry name" value="LEM_like"/>
    <property type="match status" value="1"/>
</dbReference>
<dbReference type="Gene3D" id="1.10.720.40">
    <property type="match status" value="1"/>
</dbReference>
<dbReference type="EMBL" id="MCFJ01000005">
    <property type="protein sequence ID" value="ORY65803.1"/>
    <property type="molecule type" value="Genomic_DNA"/>
</dbReference>
<evidence type="ECO:0000313" key="11">
    <source>
        <dbReference type="Proteomes" id="UP000193689"/>
    </source>
</evidence>
<comment type="subcellular location">
    <subcellularLocation>
        <location evidence="1">Nucleus inner membrane</location>
    </subcellularLocation>
</comment>
<feature type="domain" description="Man1/Src1-like C-terminal" evidence="8">
    <location>
        <begin position="321"/>
        <end position="665"/>
    </location>
</feature>
<evidence type="ECO:0000256" key="4">
    <source>
        <dbReference type="ARBA" id="ARBA00022989"/>
    </source>
</evidence>
<dbReference type="InterPro" id="IPR041885">
    <property type="entry name" value="MAN1_winged_helix_dom"/>
</dbReference>
<accession>A0A1Y2E2N5</accession>
<feature type="compositionally biased region" description="Basic and acidic residues" evidence="7">
    <location>
        <begin position="693"/>
        <end position="710"/>
    </location>
</feature>
<evidence type="ECO:0000259" key="8">
    <source>
        <dbReference type="Pfam" id="PF09402"/>
    </source>
</evidence>
<feature type="region of interest" description="Disordered" evidence="7">
    <location>
        <begin position="63"/>
        <end position="160"/>
    </location>
</feature>
<dbReference type="Proteomes" id="UP000193689">
    <property type="component" value="Unassembled WGS sequence"/>
</dbReference>
<dbReference type="Gene3D" id="1.10.10.1180">
    <property type="entry name" value="MAN1, winged-helix domain"/>
    <property type="match status" value="1"/>
</dbReference>
<evidence type="ECO:0000256" key="2">
    <source>
        <dbReference type="ARBA" id="ARBA00022553"/>
    </source>
</evidence>
<dbReference type="PANTHER" id="PTHR47808">
    <property type="entry name" value="INNER NUCLEAR MEMBRANE PROTEIN HEH2-RELATED"/>
    <property type="match status" value="1"/>
</dbReference>
<feature type="compositionally biased region" description="Polar residues" evidence="7">
    <location>
        <begin position="76"/>
        <end position="85"/>
    </location>
</feature>
<evidence type="ECO:0000256" key="3">
    <source>
        <dbReference type="ARBA" id="ARBA00022692"/>
    </source>
</evidence>
<dbReference type="InParanoid" id="A0A1Y2E2N5"/>
<keyword evidence="11" id="KW-1185">Reference proteome</keyword>
<dbReference type="STRING" id="1141098.A0A1Y2E2N5"/>
<keyword evidence="6" id="KW-0539">Nucleus</keyword>
<dbReference type="InterPro" id="IPR011015">
    <property type="entry name" value="LEM/LEM-like_dom_sf"/>
</dbReference>
<dbReference type="OrthoDB" id="2503928at2759"/>
<dbReference type="GeneID" id="63770024"/>
<dbReference type="InterPro" id="IPR018996">
    <property type="entry name" value="Man1/Src1-like_C"/>
</dbReference>
<evidence type="ECO:0000259" key="9">
    <source>
        <dbReference type="Pfam" id="PF12949"/>
    </source>
</evidence>
<dbReference type="GO" id="GO:0005783">
    <property type="term" value="C:endoplasmic reticulum"/>
    <property type="evidence" value="ECO:0007669"/>
    <property type="project" value="TreeGrafter"/>
</dbReference>
<feature type="compositionally biased region" description="Basic residues" evidence="7">
    <location>
        <begin position="97"/>
        <end position="109"/>
    </location>
</feature>
<evidence type="ECO:0000256" key="6">
    <source>
        <dbReference type="ARBA" id="ARBA00023242"/>
    </source>
</evidence>
<dbReference type="GO" id="GO:0071763">
    <property type="term" value="P:nuclear membrane organization"/>
    <property type="evidence" value="ECO:0007669"/>
    <property type="project" value="TreeGrafter"/>
</dbReference>
<dbReference type="GO" id="GO:0005637">
    <property type="term" value="C:nuclear inner membrane"/>
    <property type="evidence" value="ECO:0007669"/>
    <property type="project" value="UniProtKB-SubCell"/>
</dbReference>